<evidence type="ECO:0000313" key="2">
    <source>
        <dbReference type="Proteomes" id="UP000193642"/>
    </source>
</evidence>
<sequence>MSLTISVSEVAIEMLSPSQDQIQPFTCFLNLLDSIPSITLLIHFDSPSNTLYVHLVTSLVVFAQTIPSELWVNGFERAIFESFVASETLLVKVLCLEVLLLLCEEVPHEIIAHWLDVCESILASNPQNWILCSLTGTLARNLLEKETVKLRAAGLIEQQRDWLNMSNNLLLGASKWMWTQGGTGRTDATGHLYLDLSLGLWNTFLGMVDDEGASPQQTIGVLEGLSWPIRFLKASLGQVSTADATFEPVADAVVCLLEGMAGAFEVVEGFKNEGVDVIGMLCHLHRTVSELLEVVEVFERSLSLEQKSRVIQTLQEWIVSETNGSYLPQVQSES</sequence>
<dbReference type="AlphaFoldDB" id="A0A1Y2CX30"/>
<dbReference type="EMBL" id="MCGO01000005">
    <property type="protein sequence ID" value="ORY51589.1"/>
    <property type="molecule type" value="Genomic_DNA"/>
</dbReference>
<reference evidence="1 2" key="1">
    <citation type="submission" date="2016-07" db="EMBL/GenBank/DDBJ databases">
        <title>Pervasive Adenine N6-methylation of Active Genes in Fungi.</title>
        <authorList>
            <consortium name="DOE Joint Genome Institute"/>
            <person name="Mondo S.J."/>
            <person name="Dannebaum R.O."/>
            <person name="Kuo R.C."/>
            <person name="Labutti K."/>
            <person name="Haridas S."/>
            <person name="Kuo A."/>
            <person name="Salamov A."/>
            <person name="Ahrendt S.R."/>
            <person name="Lipzen A."/>
            <person name="Sullivan W."/>
            <person name="Andreopoulos W.B."/>
            <person name="Clum A."/>
            <person name="Lindquist E."/>
            <person name="Daum C."/>
            <person name="Ramamoorthy G.K."/>
            <person name="Gryganskyi A."/>
            <person name="Culley D."/>
            <person name="Magnuson J.K."/>
            <person name="James T.Y."/>
            <person name="O'Malley M.A."/>
            <person name="Stajich J.E."/>
            <person name="Spatafora J.W."/>
            <person name="Visel A."/>
            <person name="Grigoriev I.V."/>
        </authorList>
    </citation>
    <scope>NUCLEOTIDE SEQUENCE [LARGE SCALE GENOMIC DNA]</scope>
    <source>
        <strain evidence="1 2">JEL800</strain>
    </source>
</reference>
<protein>
    <submittedName>
        <fullName evidence="1">Uncharacterized protein</fullName>
    </submittedName>
</protein>
<evidence type="ECO:0000313" key="1">
    <source>
        <dbReference type="EMBL" id="ORY51589.1"/>
    </source>
</evidence>
<comment type="caution">
    <text evidence="1">The sequence shown here is derived from an EMBL/GenBank/DDBJ whole genome shotgun (WGS) entry which is preliminary data.</text>
</comment>
<dbReference type="OrthoDB" id="2157491at2759"/>
<gene>
    <name evidence="1" type="ORF">BCR33DRAFT_733853</name>
</gene>
<proteinExistence type="predicted"/>
<accession>A0A1Y2CX30</accession>
<organism evidence="1 2">
    <name type="scientific">Rhizoclosmatium globosum</name>
    <dbReference type="NCBI Taxonomy" id="329046"/>
    <lineage>
        <taxon>Eukaryota</taxon>
        <taxon>Fungi</taxon>
        <taxon>Fungi incertae sedis</taxon>
        <taxon>Chytridiomycota</taxon>
        <taxon>Chytridiomycota incertae sedis</taxon>
        <taxon>Chytridiomycetes</taxon>
        <taxon>Chytridiales</taxon>
        <taxon>Chytriomycetaceae</taxon>
        <taxon>Rhizoclosmatium</taxon>
    </lineage>
</organism>
<keyword evidence="2" id="KW-1185">Reference proteome</keyword>
<name>A0A1Y2CX30_9FUNG</name>
<dbReference type="Proteomes" id="UP000193642">
    <property type="component" value="Unassembled WGS sequence"/>
</dbReference>